<dbReference type="KEGG" id="ahat:ADCFC_13310"/>
<dbReference type="RefSeq" id="WP_231699470.1">
    <property type="nucleotide sequence ID" value="NZ_AP022829.1"/>
</dbReference>
<organism evidence="6 7">
    <name type="scientific">Adlercreutzia hattorii</name>
    <dbReference type="NCBI Taxonomy" id="2707299"/>
    <lineage>
        <taxon>Bacteria</taxon>
        <taxon>Bacillati</taxon>
        <taxon>Actinomycetota</taxon>
        <taxon>Coriobacteriia</taxon>
        <taxon>Eggerthellales</taxon>
        <taxon>Eggerthellaceae</taxon>
        <taxon>Adlercreutzia</taxon>
    </lineage>
</organism>
<dbReference type="PANTHER" id="PTHR43400">
    <property type="entry name" value="FUMARATE REDUCTASE"/>
    <property type="match status" value="1"/>
</dbReference>
<evidence type="ECO:0000256" key="1">
    <source>
        <dbReference type="ARBA" id="ARBA00001974"/>
    </source>
</evidence>
<gene>
    <name evidence="6" type="ORF">ADCFC_12100</name>
</gene>
<evidence type="ECO:0000256" key="2">
    <source>
        <dbReference type="ARBA" id="ARBA00022630"/>
    </source>
</evidence>
<dbReference type="Pfam" id="PF00890">
    <property type="entry name" value="FAD_binding_2"/>
    <property type="match status" value="1"/>
</dbReference>
<dbReference type="EMBL" id="AP022829">
    <property type="protein sequence ID" value="BCA88712.1"/>
    <property type="molecule type" value="Genomic_DNA"/>
</dbReference>
<evidence type="ECO:0000259" key="5">
    <source>
        <dbReference type="Pfam" id="PF00890"/>
    </source>
</evidence>
<dbReference type="PANTHER" id="PTHR43400:SF10">
    <property type="entry name" value="3-OXOSTEROID 1-DEHYDROGENASE"/>
    <property type="match status" value="1"/>
</dbReference>
<keyword evidence="2" id="KW-0285">Flavoprotein</keyword>
<evidence type="ECO:0000256" key="4">
    <source>
        <dbReference type="ARBA" id="ARBA00023002"/>
    </source>
</evidence>
<name>A0A6F8SKL2_9ACTN</name>
<protein>
    <recommendedName>
        <fullName evidence="5">FAD-dependent oxidoreductase 2 FAD-binding domain-containing protein</fullName>
    </recommendedName>
</protein>
<dbReference type="Gene3D" id="3.50.50.60">
    <property type="entry name" value="FAD/NAD(P)-binding domain"/>
    <property type="match status" value="1"/>
</dbReference>
<feature type="domain" description="FAD-dependent oxidoreductase 2 FAD-binding" evidence="5">
    <location>
        <begin position="14"/>
        <end position="65"/>
    </location>
</feature>
<keyword evidence="7" id="KW-1185">Reference proteome</keyword>
<dbReference type="Proteomes" id="UP000501727">
    <property type="component" value="Chromosome"/>
</dbReference>
<dbReference type="GO" id="GO:0008202">
    <property type="term" value="P:steroid metabolic process"/>
    <property type="evidence" value="ECO:0007669"/>
    <property type="project" value="UniProtKB-ARBA"/>
</dbReference>
<dbReference type="InterPro" id="IPR027477">
    <property type="entry name" value="Succ_DH/fumarate_Rdtase_cat_sf"/>
</dbReference>
<dbReference type="InterPro" id="IPR050315">
    <property type="entry name" value="FAD-oxidoreductase_2"/>
</dbReference>
<evidence type="ECO:0000256" key="3">
    <source>
        <dbReference type="ARBA" id="ARBA00022827"/>
    </source>
</evidence>
<accession>A0A6F8SKL2</accession>
<reference evidence="7" key="2">
    <citation type="submission" date="2020-03" db="EMBL/GenBank/DDBJ databases">
        <title>Complete Genome Sequence of Adlercreutzia sp. strain 8CFCBH1 Producing Equol, Isolated from Healthy Japanese Feces.</title>
        <authorList>
            <person name="Ogata Y."/>
            <person name="Sakamoto M."/>
            <person name="Ohkuma M."/>
            <person name="Hattori M."/>
            <person name="Suda W."/>
        </authorList>
    </citation>
    <scope>NUCLEOTIDE SEQUENCE [LARGE SCALE GENOMIC DNA]</scope>
    <source>
        <strain evidence="7">8CFCBH1</strain>
    </source>
</reference>
<evidence type="ECO:0000313" key="7">
    <source>
        <dbReference type="Proteomes" id="UP000501727"/>
    </source>
</evidence>
<sequence length="98" mass="10604">MCEDTDYYKKPVFLTPVKQGPFYALKVGPALLAVCGGLKCNNDFQCLDENGEVIEGLYVLGNIMGDITAVDYPINVAGNSHGRCITFGYLLGHELAEA</sequence>
<reference evidence="7" key="1">
    <citation type="journal article" date="2020" name="Microbiol. Resour. Announc.">
        <title>Complete Genome Sequence of Adlercreutzia sp. Strain 8CFCBH1, a Potent Producer of Equol, Isolated from Healthy Japanese Feces.</title>
        <authorList>
            <person name="Ogata Y."/>
            <person name="Sakamoto M."/>
            <person name="Ohkuma M."/>
            <person name="Hattori M."/>
            <person name="Suda W."/>
        </authorList>
    </citation>
    <scope>NUCLEOTIDE SEQUENCE [LARGE SCALE GENOMIC DNA]</scope>
    <source>
        <strain evidence="7">8CFCBH1</strain>
    </source>
</reference>
<keyword evidence="3" id="KW-0274">FAD</keyword>
<keyword evidence="4" id="KW-0560">Oxidoreductase</keyword>
<proteinExistence type="predicted"/>
<dbReference type="AlphaFoldDB" id="A0A6F8SKL2"/>
<evidence type="ECO:0000313" key="6">
    <source>
        <dbReference type="EMBL" id="BCA88712.1"/>
    </source>
</evidence>
<dbReference type="Gene3D" id="3.90.700.10">
    <property type="entry name" value="Succinate dehydrogenase/fumarate reductase flavoprotein, catalytic domain"/>
    <property type="match status" value="1"/>
</dbReference>
<dbReference type="InterPro" id="IPR036188">
    <property type="entry name" value="FAD/NAD-bd_sf"/>
</dbReference>
<dbReference type="InterPro" id="IPR003953">
    <property type="entry name" value="FAD-dep_OxRdtase_2_FAD-bd"/>
</dbReference>
<dbReference type="SUPFAM" id="SSF56425">
    <property type="entry name" value="Succinate dehydrogenase/fumarate reductase flavoprotein, catalytic domain"/>
    <property type="match status" value="1"/>
</dbReference>
<dbReference type="GO" id="GO:0033765">
    <property type="term" value="F:steroid dehydrogenase activity, acting on the CH-CH group of donors"/>
    <property type="evidence" value="ECO:0007669"/>
    <property type="project" value="UniProtKB-ARBA"/>
</dbReference>
<comment type="cofactor">
    <cofactor evidence="1">
        <name>FAD</name>
        <dbReference type="ChEBI" id="CHEBI:57692"/>
    </cofactor>
</comment>